<evidence type="ECO:0000259" key="2">
    <source>
        <dbReference type="Pfam" id="PF09084"/>
    </source>
</evidence>
<dbReference type="Proteomes" id="UP001596270">
    <property type="component" value="Unassembled WGS sequence"/>
</dbReference>
<sequence length="327" mass="34632">MNKIFTLIASLFVACSTAGVAHAAPEEVNYLLPVPATSLAMAPWMLAQYKGYYAQENLKVTFVAAKGGVDVAKQIGAGNALIGGSIGDTPIILRANGVPIKGIALLGAGTLTLTAVHQDSGIQNMKGLRGKTLTVMSYADGTYYSLLGGLKKAGLTKDDLSIQAAGPAGVWQLFAAGKSQAMTGGADFINYAIDAGAKINILPPEEGFRSMAQAILASDDAIRTHPELLRKLVRATLRGMNDIMTNPKEAARAFALAVPSYTGKEASIENFFGMLQKYTYAGQSPLGRIDAKRMEEVQNLYVSEGIVARKLPLDELFTNQFVDAPAK</sequence>
<dbReference type="PANTHER" id="PTHR31528:SF15">
    <property type="entry name" value="RIBOFLAVIN-BINDING PROTEIN RIBY"/>
    <property type="match status" value="1"/>
</dbReference>
<evidence type="ECO:0000313" key="3">
    <source>
        <dbReference type="EMBL" id="MFC6282537.1"/>
    </source>
</evidence>
<dbReference type="SUPFAM" id="SSF53850">
    <property type="entry name" value="Periplasmic binding protein-like II"/>
    <property type="match status" value="1"/>
</dbReference>
<keyword evidence="1" id="KW-0732">Signal</keyword>
<gene>
    <name evidence="3" type="ORF">ACFQND_15030</name>
</gene>
<keyword evidence="4" id="KW-1185">Reference proteome</keyword>
<feature type="chain" id="PRO_5045221117" evidence="1">
    <location>
        <begin position="24"/>
        <end position="327"/>
    </location>
</feature>
<dbReference type="Gene3D" id="3.40.190.10">
    <property type="entry name" value="Periplasmic binding protein-like II"/>
    <property type="match status" value="2"/>
</dbReference>
<dbReference type="PANTHER" id="PTHR31528">
    <property type="entry name" value="4-AMINO-5-HYDROXYMETHYL-2-METHYLPYRIMIDINE PHOSPHATE SYNTHASE THI11-RELATED"/>
    <property type="match status" value="1"/>
</dbReference>
<reference evidence="4" key="1">
    <citation type="journal article" date="2019" name="Int. J. Syst. Evol. Microbiol.">
        <title>The Global Catalogue of Microorganisms (GCM) 10K type strain sequencing project: providing services to taxonomists for standard genome sequencing and annotation.</title>
        <authorList>
            <consortium name="The Broad Institute Genomics Platform"/>
            <consortium name="The Broad Institute Genome Sequencing Center for Infectious Disease"/>
            <person name="Wu L."/>
            <person name="Ma J."/>
        </authorList>
    </citation>
    <scope>NUCLEOTIDE SEQUENCE [LARGE SCALE GENOMIC DNA]</scope>
    <source>
        <strain evidence="4">CCUG 39402</strain>
    </source>
</reference>
<dbReference type="RefSeq" id="WP_371436708.1">
    <property type="nucleotide sequence ID" value="NZ_JBHSRS010000078.1"/>
</dbReference>
<feature type="signal peptide" evidence="1">
    <location>
        <begin position="1"/>
        <end position="23"/>
    </location>
</feature>
<evidence type="ECO:0000256" key="1">
    <source>
        <dbReference type="SAM" id="SignalP"/>
    </source>
</evidence>
<evidence type="ECO:0000313" key="4">
    <source>
        <dbReference type="Proteomes" id="UP001596270"/>
    </source>
</evidence>
<dbReference type="InterPro" id="IPR015168">
    <property type="entry name" value="SsuA/THI5"/>
</dbReference>
<dbReference type="EMBL" id="JBHSRS010000078">
    <property type="protein sequence ID" value="MFC6282537.1"/>
    <property type="molecule type" value="Genomic_DNA"/>
</dbReference>
<accession>A0ABW1TZ01</accession>
<name>A0ABW1TZ01_9BURK</name>
<feature type="domain" description="SsuA/THI5-like" evidence="2">
    <location>
        <begin position="42"/>
        <end position="250"/>
    </location>
</feature>
<dbReference type="PROSITE" id="PS51257">
    <property type="entry name" value="PROKAR_LIPOPROTEIN"/>
    <property type="match status" value="1"/>
</dbReference>
<dbReference type="InterPro" id="IPR027939">
    <property type="entry name" value="NMT1/THI5"/>
</dbReference>
<protein>
    <submittedName>
        <fullName evidence="3">ABC transporter substrate-binding protein</fullName>
    </submittedName>
</protein>
<proteinExistence type="predicted"/>
<comment type="caution">
    <text evidence="3">The sequence shown here is derived from an EMBL/GenBank/DDBJ whole genome shotgun (WGS) entry which is preliminary data.</text>
</comment>
<organism evidence="3 4">
    <name type="scientific">Polaromonas aquatica</name>
    <dbReference type="NCBI Taxonomy" id="332657"/>
    <lineage>
        <taxon>Bacteria</taxon>
        <taxon>Pseudomonadati</taxon>
        <taxon>Pseudomonadota</taxon>
        <taxon>Betaproteobacteria</taxon>
        <taxon>Burkholderiales</taxon>
        <taxon>Comamonadaceae</taxon>
        <taxon>Polaromonas</taxon>
    </lineage>
</organism>
<dbReference type="Pfam" id="PF09084">
    <property type="entry name" value="NMT1"/>
    <property type="match status" value="1"/>
</dbReference>